<dbReference type="AlphaFoldDB" id="A0A6L8W6Z2"/>
<dbReference type="RefSeq" id="WP_161315422.1">
    <property type="nucleotide sequence ID" value="NZ_WTUW01000002.1"/>
</dbReference>
<gene>
    <name evidence="2" type="ORF">GQE98_09575</name>
</gene>
<sequence>MRRLLVVALLLGLGACASPLGTLSARDQLLVTCDGLATTMGIVKNYILDGTIDNPATLHDIRNASVIVEESCTSNIDHTTALSRLAGQSVILLEARIMAETETGERS</sequence>
<reference evidence="2 3" key="1">
    <citation type="submission" date="2019-12" db="EMBL/GenBank/DDBJ databases">
        <title>Snethiella sp. nov. sp. isolated from sea sand.</title>
        <authorList>
            <person name="Kim J."/>
            <person name="Jeong S.E."/>
            <person name="Jung H.S."/>
            <person name="Jeon C.O."/>
        </authorList>
    </citation>
    <scope>NUCLEOTIDE SEQUENCE [LARGE SCALE GENOMIC DNA]</scope>
    <source>
        <strain evidence="2 3">DP05</strain>
    </source>
</reference>
<proteinExistence type="predicted"/>
<name>A0A6L8W6Z2_9PROT</name>
<keyword evidence="1" id="KW-0732">Signal</keyword>
<evidence type="ECO:0000256" key="1">
    <source>
        <dbReference type="SAM" id="SignalP"/>
    </source>
</evidence>
<feature type="signal peptide" evidence="1">
    <location>
        <begin position="1"/>
        <end position="17"/>
    </location>
</feature>
<organism evidence="2 3">
    <name type="scientific">Sneathiella litorea</name>
    <dbReference type="NCBI Taxonomy" id="2606216"/>
    <lineage>
        <taxon>Bacteria</taxon>
        <taxon>Pseudomonadati</taxon>
        <taxon>Pseudomonadota</taxon>
        <taxon>Alphaproteobacteria</taxon>
        <taxon>Sneathiellales</taxon>
        <taxon>Sneathiellaceae</taxon>
        <taxon>Sneathiella</taxon>
    </lineage>
</organism>
<protein>
    <submittedName>
        <fullName evidence="2">Uncharacterized protein</fullName>
    </submittedName>
</protein>
<feature type="chain" id="PRO_5027078193" evidence="1">
    <location>
        <begin position="18"/>
        <end position="107"/>
    </location>
</feature>
<keyword evidence="3" id="KW-1185">Reference proteome</keyword>
<dbReference type="Proteomes" id="UP000476030">
    <property type="component" value="Unassembled WGS sequence"/>
</dbReference>
<evidence type="ECO:0000313" key="3">
    <source>
        <dbReference type="Proteomes" id="UP000476030"/>
    </source>
</evidence>
<comment type="caution">
    <text evidence="2">The sequence shown here is derived from an EMBL/GenBank/DDBJ whole genome shotgun (WGS) entry which is preliminary data.</text>
</comment>
<evidence type="ECO:0000313" key="2">
    <source>
        <dbReference type="EMBL" id="MZR30881.1"/>
    </source>
</evidence>
<dbReference type="EMBL" id="WTUW01000002">
    <property type="protein sequence ID" value="MZR30881.1"/>
    <property type="molecule type" value="Genomic_DNA"/>
</dbReference>
<dbReference type="PROSITE" id="PS51257">
    <property type="entry name" value="PROKAR_LIPOPROTEIN"/>
    <property type="match status" value="1"/>
</dbReference>
<accession>A0A6L8W6Z2</accession>